<dbReference type="SUPFAM" id="SSF140478">
    <property type="entry name" value="LemA-like"/>
    <property type="match status" value="1"/>
</dbReference>
<evidence type="ECO:0000256" key="1">
    <source>
        <dbReference type="ARBA" id="ARBA00004167"/>
    </source>
</evidence>
<accession>A0A1Y6C3X0</accession>
<dbReference type="Proteomes" id="UP000192917">
    <property type="component" value="Unassembled WGS sequence"/>
</dbReference>
<keyword evidence="7" id="KW-1185">Reference proteome</keyword>
<dbReference type="EMBL" id="FWZX01000012">
    <property type="protein sequence ID" value="SMF35970.1"/>
    <property type="molecule type" value="Genomic_DNA"/>
</dbReference>
<dbReference type="Gene3D" id="1.20.1440.20">
    <property type="entry name" value="LemA-like domain"/>
    <property type="match status" value="1"/>
</dbReference>
<dbReference type="PANTHER" id="PTHR34478">
    <property type="entry name" value="PROTEIN LEMA"/>
    <property type="match status" value="1"/>
</dbReference>
<keyword evidence="3" id="KW-0812">Transmembrane</keyword>
<evidence type="ECO:0000256" key="5">
    <source>
        <dbReference type="ARBA" id="ARBA00023136"/>
    </source>
</evidence>
<dbReference type="InterPro" id="IPR007156">
    <property type="entry name" value="MamQ_LemA"/>
</dbReference>
<dbReference type="RefSeq" id="WP_085123567.1">
    <property type="nucleotide sequence ID" value="NZ_FWZX01000012.1"/>
</dbReference>
<evidence type="ECO:0000256" key="4">
    <source>
        <dbReference type="ARBA" id="ARBA00022989"/>
    </source>
</evidence>
<name>A0A1Y6C3X0_9PROT</name>
<dbReference type="STRING" id="560819.SAMN05428998_11230"/>
<keyword evidence="4" id="KW-1133">Transmembrane helix</keyword>
<evidence type="ECO:0000313" key="6">
    <source>
        <dbReference type="EMBL" id="SMF35970.1"/>
    </source>
</evidence>
<protein>
    <submittedName>
        <fullName evidence="6">LemA protein</fullName>
    </submittedName>
</protein>
<keyword evidence="5" id="KW-0472">Membrane</keyword>
<dbReference type="GO" id="GO:0016020">
    <property type="term" value="C:membrane"/>
    <property type="evidence" value="ECO:0007669"/>
    <property type="project" value="UniProtKB-SubCell"/>
</dbReference>
<sequence length="189" mass="20817">MSSLLWILLALAVLVGGWIVVAYNRLVAARQRSREGWSGIDVQLKRRSNLVPNLVATVKGYASHEAGVLKDVTESRAHVQASEGAGAGVGARQQAEGELSSALGRLFAVAENYPDLKADSSFLELQRNLAALEDQIQMARRYYNGSVRELNTRIESFPSNLVARRFGFQPAEYYEVEHAGDRLLPKVAF</sequence>
<comment type="subcellular location">
    <subcellularLocation>
        <location evidence="1">Membrane</location>
        <topology evidence="1">Single-pass membrane protein</topology>
    </subcellularLocation>
</comment>
<evidence type="ECO:0000313" key="7">
    <source>
        <dbReference type="Proteomes" id="UP000192917"/>
    </source>
</evidence>
<dbReference type="Pfam" id="PF04011">
    <property type="entry name" value="LemA"/>
    <property type="match status" value="1"/>
</dbReference>
<dbReference type="AlphaFoldDB" id="A0A1Y6C3X0"/>
<dbReference type="PANTHER" id="PTHR34478:SF2">
    <property type="entry name" value="MEMBRANE PROTEIN"/>
    <property type="match status" value="1"/>
</dbReference>
<reference evidence="6 7" key="1">
    <citation type="submission" date="2017-04" db="EMBL/GenBank/DDBJ databases">
        <authorList>
            <person name="Afonso C.L."/>
            <person name="Miller P.J."/>
            <person name="Scott M.A."/>
            <person name="Spackman E."/>
            <person name="Goraichik I."/>
            <person name="Dimitrov K.M."/>
            <person name="Suarez D.L."/>
            <person name="Swayne D.E."/>
        </authorList>
    </citation>
    <scope>NUCLEOTIDE SEQUENCE [LARGE SCALE GENOMIC DNA]</scope>
    <source>
        <strain evidence="6 7">USBA 355</strain>
    </source>
</reference>
<evidence type="ECO:0000256" key="3">
    <source>
        <dbReference type="ARBA" id="ARBA00022692"/>
    </source>
</evidence>
<organism evidence="6 7">
    <name type="scientific">Tistlia consotensis USBA 355</name>
    <dbReference type="NCBI Taxonomy" id="560819"/>
    <lineage>
        <taxon>Bacteria</taxon>
        <taxon>Pseudomonadati</taxon>
        <taxon>Pseudomonadota</taxon>
        <taxon>Alphaproteobacteria</taxon>
        <taxon>Rhodospirillales</taxon>
        <taxon>Rhodovibrionaceae</taxon>
        <taxon>Tistlia</taxon>
    </lineage>
</organism>
<evidence type="ECO:0000256" key="2">
    <source>
        <dbReference type="ARBA" id="ARBA00008854"/>
    </source>
</evidence>
<proteinExistence type="inferred from homology"/>
<gene>
    <name evidence="6" type="ORF">SAMN05428998_11230</name>
</gene>
<comment type="similarity">
    <text evidence="2">Belongs to the LemA family.</text>
</comment>
<dbReference type="InterPro" id="IPR023353">
    <property type="entry name" value="LemA-like_dom_sf"/>
</dbReference>